<feature type="region of interest" description="Disordered" evidence="2">
    <location>
        <begin position="99"/>
        <end position="160"/>
    </location>
</feature>
<evidence type="ECO:0000313" key="5">
    <source>
        <dbReference type="Proteomes" id="UP000070444"/>
    </source>
</evidence>
<evidence type="ECO:0000256" key="2">
    <source>
        <dbReference type="SAM" id="MobiDB-lite"/>
    </source>
</evidence>
<proteinExistence type="predicted"/>
<dbReference type="STRING" id="796925.A0A137P821"/>
<keyword evidence="5" id="KW-1185">Reference proteome</keyword>
<dbReference type="GO" id="GO:0006355">
    <property type="term" value="P:regulation of DNA-templated transcription"/>
    <property type="evidence" value="ECO:0007669"/>
    <property type="project" value="InterPro"/>
</dbReference>
<feature type="compositionally biased region" description="Low complexity" evidence="2">
    <location>
        <begin position="317"/>
        <end position="333"/>
    </location>
</feature>
<feature type="compositionally biased region" description="Polar residues" evidence="2">
    <location>
        <begin position="100"/>
        <end position="133"/>
    </location>
</feature>
<dbReference type="Proteomes" id="UP000070444">
    <property type="component" value="Unassembled WGS sequence"/>
</dbReference>
<keyword evidence="1" id="KW-0479">Metal-binding</keyword>
<gene>
    <name evidence="4" type="ORF">CONCODRAFT_6171</name>
</gene>
<keyword evidence="1" id="KW-0863">Zinc-finger</keyword>
<dbReference type="OrthoDB" id="1939603at2759"/>
<reference evidence="4 5" key="1">
    <citation type="journal article" date="2015" name="Genome Biol. Evol.">
        <title>Phylogenomic analyses indicate that early fungi evolved digesting cell walls of algal ancestors of land plants.</title>
        <authorList>
            <person name="Chang Y."/>
            <person name="Wang S."/>
            <person name="Sekimoto S."/>
            <person name="Aerts A.L."/>
            <person name="Choi C."/>
            <person name="Clum A."/>
            <person name="LaButti K.M."/>
            <person name="Lindquist E.A."/>
            <person name="Yee Ngan C."/>
            <person name="Ohm R.A."/>
            <person name="Salamov A.A."/>
            <person name="Grigoriev I.V."/>
            <person name="Spatafora J.W."/>
            <person name="Berbee M.L."/>
        </authorList>
    </citation>
    <scope>NUCLEOTIDE SEQUENCE [LARGE SCALE GENOMIC DNA]</scope>
    <source>
        <strain evidence="4 5">NRRL 28638</strain>
    </source>
</reference>
<dbReference type="EMBL" id="KQ964482">
    <property type="protein sequence ID" value="KXN71148.1"/>
    <property type="molecule type" value="Genomic_DNA"/>
</dbReference>
<protein>
    <recommendedName>
        <fullName evidence="3">C2H2-type domain-containing protein</fullName>
    </recommendedName>
</protein>
<evidence type="ECO:0000259" key="3">
    <source>
        <dbReference type="PROSITE" id="PS50157"/>
    </source>
</evidence>
<organism evidence="4 5">
    <name type="scientific">Conidiobolus coronatus (strain ATCC 28846 / CBS 209.66 / NRRL 28638)</name>
    <name type="common">Delacroixia coronata</name>
    <dbReference type="NCBI Taxonomy" id="796925"/>
    <lineage>
        <taxon>Eukaryota</taxon>
        <taxon>Fungi</taxon>
        <taxon>Fungi incertae sedis</taxon>
        <taxon>Zoopagomycota</taxon>
        <taxon>Entomophthoromycotina</taxon>
        <taxon>Entomophthoromycetes</taxon>
        <taxon>Entomophthorales</taxon>
        <taxon>Ancylistaceae</taxon>
        <taxon>Conidiobolus</taxon>
    </lineage>
</organism>
<dbReference type="Gene3D" id="3.30.160.60">
    <property type="entry name" value="Classic Zinc Finger"/>
    <property type="match status" value="1"/>
</dbReference>
<dbReference type="PANTHER" id="PTHR36167">
    <property type="entry name" value="C2H2 FINGER DOMAIN TRANSCRIPTION FACTOR (EUROFUNG)-RELATED"/>
    <property type="match status" value="1"/>
</dbReference>
<dbReference type="AlphaFoldDB" id="A0A137P821"/>
<keyword evidence="1" id="KW-0862">Zinc</keyword>
<name>A0A137P821_CONC2</name>
<dbReference type="InterPro" id="IPR039327">
    <property type="entry name" value="CON7-like"/>
</dbReference>
<accession>A0A137P821</accession>
<dbReference type="GO" id="GO:0008270">
    <property type="term" value="F:zinc ion binding"/>
    <property type="evidence" value="ECO:0007669"/>
    <property type="project" value="UniProtKB-KW"/>
</dbReference>
<dbReference type="PROSITE" id="PS50157">
    <property type="entry name" value="ZINC_FINGER_C2H2_2"/>
    <property type="match status" value="1"/>
</dbReference>
<sequence>MRSSLPMDPVVTSTSYQQNDCQLSQWGMQESGADRPTHPLFTSQHPTIQTNIASYSNQYYPTQPAVGLGDPASQTNTPTTANNNFPYLQQFPTDYYSRMNFGNNTAPTTNSSQPAVHRQSSYGASEDATTASHVSYAAPVKTSPSPHDSPPTPSHDSSLPSFKKTVQRIFSLPQDVQTKLEYQQMQLAFKQQTQQPQIPSPNRHPSATLMTQPLFPANAMYSPYYQPNPAGQFPNVMAPYTPPKKQFSFVAMSAVKTKKRFRRKFEEIDRIFACNYPGCDKSYGTLNNLNAHILMQKHGNKRSAYEFKDHQRGGSAQLSQIHHQMHHQQLPQQHDLQDAYMLPQAYQPHQLTRDENIILQQQELGG</sequence>
<feature type="region of interest" description="Disordered" evidence="2">
    <location>
        <begin position="314"/>
        <end position="333"/>
    </location>
</feature>
<dbReference type="PROSITE" id="PS00028">
    <property type="entry name" value="ZINC_FINGER_C2H2_1"/>
    <property type="match status" value="1"/>
</dbReference>
<evidence type="ECO:0000313" key="4">
    <source>
        <dbReference type="EMBL" id="KXN71148.1"/>
    </source>
</evidence>
<dbReference type="PANTHER" id="PTHR36167:SF3">
    <property type="entry name" value="C2H2 FINGER DOMAIN TRANSCRIPTION FACTOR (EUROFUNG)-RELATED"/>
    <property type="match status" value="1"/>
</dbReference>
<evidence type="ECO:0000256" key="1">
    <source>
        <dbReference type="PROSITE-ProRule" id="PRU00042"/>
    </source>
</evidence>
<dbReference type="InterPro" id="IPR013087">
    <property type="entry name" value="Znf_C2H2_type"/>
</dbReference>
<feature type="domain" description="C2H2-type" evidence="3">
    <location>
        <begin position="272"/>
        <end position="303"/>
    </location>
</feature>